<dbReference type="EMBL" id="LIWG01000007">
    <property type="protein sequence ID" value="MBE3608344.1"/>
    <property type="molecule type" value="Genomic_DNA"/>
</dbReference>
<accession>A0AAW3ZSS7</accession>
<evidence type="ECO:0000313" key="2">
    <source>
        <dbReference type="Proteomes" id="UP000650616"/>
    </source>
</evidence>
<evidence type="ECO:0000313" key="1">
    <source>
        <dbReference type="EMBL" id="MBE3608344.1"/>
    </source>
</evidence>
<name>A0AAW3ZSS7_9BACT</name>
<dbReference type="AlphaFoldDB" id="A0AAW3ZSS7"/>
<dbReference type="RefSeq" id="WP_170016503.1">
    <property type="nucleotide sequence ID" value="NZ_CP012545.1"/>
</dbReference>
<dbReference type="Proteomes" id="UP000650616">
    <property type="component" value="Unassembled WGS sequence"/>
</dbReference>
<comment type="caution">
    <text evidence="1">The sequence shown here is derived from an EMBL/GenBank/DDBJ whole genome shotgun (WGS) entry which is preliminary data.</text>
</comment>
<keyword evidence="2" id="KW-1185">Reference proteome</keyword>
<protein>
    <submittedName>
        <fullName evidence="1">Copper resistance protein NlpE N-terminal domain-containing protein</fullName>
    </submittedName>
</protein>
<dbReference type="InterPro" id="IPR007298">
    <property type="entry name" value="Cu-R_lipoprotein_NlpE"/>
</dbReference>
<proteinExistence type="predicted"/>
<dbReference type="Gene3D" id="2.40.128.640">
    <property type="match status" value="1"/>
</dbReference>
<organism evidence="1 2">
    <name type="scientific">Campylobacter californiensis</name>
    <dbReference type="NCBI Taxonomy" id="1032243"/>
    <lineage>
        <taxon>Bacteria</taxon>
        <taxon>Pseudomonadati</taxon>
        <taxon>Campylobacterota</taxon>
        <taxon>Epsilonproteobacteria</taxon>
        <taxon>Campylobacterales</taxon>
        <taxon>Campylobacteraceae</taxon>
        <taxon>Campylobacter</taxon>
    </lineage>
</organism>
<sequence length="405" mass="46828">MRNFIVFLTVMLFLGCADNTPQKPIQQELQTKETKTQETNKNQKKEIKSNLILSKAIFSTYHTILPCSNCEGIKTILTLNKDKTYTKSMLEISKSANTYEEKGTFDTEGKFLVLKSENGKTCYFEPNKESLLQLNDNKQKFAGVLSRIYSFEPIDKEYKNGFYGEFFKFKNEKSFQSIVISTYKNEAKINVYSSLKANEPTCSLSGELNYNKGVFYFKNNDVRLSLHRINDDIFILNHTPNAKICKSGYIAGKYKNKQDTKQKFGKFFISELTEDMNHADIVRIFGTKNIHKDTNTKNNSHIIYNEKKEPLFKYTLLNGIITQIDVLSSQFKTPEGINLNSNFEQIKSSLKIEKFAVSKNQISLKIPSRDMVIKLKKPQNLKKFIKLEEIPNDTKIDQILLIWNQ</sequence>
<reference evidence="1 2" key="1">
    <citation type="submission" date="2015-08" db="EMBL/GenBank/DDBJ databases">
        <title>Comparative genomics of the Campylobacter concisus group.</title>
        <authorList>
            <person name="Yee E."/>
            <person name="Chapman M.H."/>
            <person name="Huynh S."/>
            <person name="Bono J.L."/>
            <person name="On S.L."/>
            <person name="St Leger J."/>
            <person name="Foster G."/>
            <person name="Parker C.T."/>
            <person name="Miller W.G."/>
        </authorList>
    </citation>
    <scope>NUCLEOTIDE SEQUENCE [LARGE SCALE GENOMIC DNA]</scope>
    <source>
        <strain evidence="1 2">RM9337</strain>
    </source>
</reference>
<dbReference type="PROSITE" id="PS51257">
    <property type="entry name" value="PROKAR_LIPOPROTEIN"/>
    <property type="match status" value="1"/>
</dbReference>
<dbReference type="Pfam" id="PF04170">
    <property type="entry name" value="NlpE"/>
    <property type="match status" value="1"/>
</dbReference>
<gene>
    <name evidence="1" type="ORF">CCAL9337_06360</name>
</gene>